<dbReference type="InterPro" id="IPR011995">
    <property type="entry name" value="OMPdecase_type-2"/>
</dbReference>
<evidence type="ECO:0000256" key="3">
    <source>
        <dbReference type="ARBA" id="ARBA00022793"/>
    </source>
</evidence>
<dbReference type="PANTHER" id="PTHR43375:SF1">
    <property type="entry name" value="OROTIDINE 5'-PHOSPHATE DECARBOXYLASE"/>
    <property type="match status" value="1"/>
</dbReference>
<organism evidence="9 10">
    <name type="scientific">Micrococcoides hystricis</name>
    <dbReference type="NCBI Taxonomy" id="1572761"/>
    <lineage>
        <taxon>Bacteria</taxon>
        <taxon>Bacillati</taxon>
        <taxon>Actinomycetota</taxon>
        <taxon>Actinomycetes</taxon>
        <taxon>Micrococcales</taxon>
        <taxon>Micrococcaceae</taxon>
        <taxon>Micrococcoides</taxon>
    </lineage>
</organism>
<feature type="active site" description="Proton donor" evidence="7">
    <location>
        <position position="102"/>
    </location>
</feature>
<dbReference type="NCBIfam" id="TIGR02127">
    <property type="entry name" value="pyrF_sub2"/>
    <property type="match status" value="1"/>
</dbReference>
<accession>A0ABV6P7G8</accession>
<dbReference type="SMART" id="SM00934">
    <property type="entry name" value="OMPdecase"/>
    <property type="match status" value="1"/>
</dbReference>
<dbReference type="InterPro" id="IPR001754">
    <property type="entry name" value="OMPdeCOase_dom"/>
</dbReference>
<dbReference type="PANTHER" id="PTHR43375">
    <property type="entry name" value="OROTIDINE 5'-PHOSPHATE DECARBOXYLASE"/>
    <property type="match status" value="1"/>
</dbReference>
<dbReference type="SUPFAM" id="SSF51366">
    <property type="entry name" value="Ribulose-phoshate binding barrel"/>
    <property type="match status" value="1"/>
</dbReference>
<dbReference type="PROSITE" id="PS00156">
    <property type="entry name" value="OMPDECASE"/>
    <property type="match status" value="1"/>
</dbReference>
<evidence type="ECO:0000256" key="7">
    <source>
        <dbReference type="HAMAP-Rule" id="MF_01215"/>
    </source>
</evidence>
<dbReference type="HAMAP" id="MF_01215">
    <property type="entry name" value="OMPdecase_type2"/>
    <property type="match status" value="1"/>
</dbReference>
<feature type="domain" description="Orotidine 5'-phosphate decarboxylase" evidence="8">
    <location>
        <begin position="23"/>
        <end position="281"/>
    </location>
</feature>
<dbReference type="Proteomes" id="UP001589862">
    <property type="component" value="Unassembled WGS sequence"/>
</dbReference>
<dbReference type="EC" id="4.1.1.23" evidence="7"/>
<comment type="pathway">
    <text evidence="1 7">Pyrimidine metabolism; UMP biosynthesis via de novo pathway; UMP from orotate: step 2/2.</text>
</comment>
<dbReference type="GO" id="GO:0004590">
    <property type="term" value="F:orotidine-5'-phosphate decarboxylase activity"/>
    <property type="evidence" value="ECO:0007669"/>
    <property type="project" value="UniProtKB-EC"/>
</dbReference>
<evidence type="ECO:0000259" key="8">
    <source>
        <dbReference type="SMART" id="SM00934"/>
    </source>
</evidence>
<evidence type="ECO:0000256" key="1">
    <source>
        <dbReference type="ARBA" id="ARBA00004861"/>
    </source>
</evidence>
<keyword evidence="3 7" id="KW-0210">Decarboxylase</keyword>
<evidence type="ECO:0000256" key="2">
    <source>
        <dbReference type="ARBA" id="ARBA00008847"/>
    </source>
</evidence>
<evidence type="ECO:0000256" key="5">
    <source>
        <dbReference type="ARBA" id="ARBA00023239"/>
    </source>
</evidence>
<evidence type="ECO:0000313" key="10">
    <source>
        <dbReference type="Proteomes" id="UP001589862"/>
    </source>
</evidence>
<proteinExistence type="inferred from homology"/>
<dbReference type="Gene3D" id="3.20.20.70">
    <property type="entry name" value="Aldolase class I"/>
    <property type="match status" value="1"/>
</dbReference>
<dbReference type="Pfam" id="PF00215">
    <property type="entry name" value="OMPdecase"/>
    <property type="match status" value="1"/>
</dbReference>
<comment type="caution">
    <text evidence="9">The sequence shown here is derived from an EMBL/GenBank/DDBJ whole genome shotgun (WGS) entry which is preliminary data.</text>
</comment>
<evidence type="ECO:0000256" key="4">
    <source>
        <dbReference type="ARBA" id="ARBA00022975"/>
    </source>
</evidence>
<protein>
    <recommendedName>
        <fullName evidence="7">Orotidine 5'-phosphate decarboxylase</fullName>
        <ecNumber evidence="7">4.1.1.23</ecNumber>
    </recommendedName>
    <alternativeName>
        <fullName evidence="7">OMP decarboxylase</fullName>
        <shortName evidence="7">OMPDCase</shortName>
        <shortName evidence="7">OMPdecase</shortName>
    </alternativeName>
</protein>
<keyword evidence="5 7" id="KW-0456">Lyase</keyword>
<comment type="catalytic activity">
    <reaction evidence="6 7">
        <text>orotidine 5'-phosphate + H(+) = UMP + CO2</text>
        <dbReference type="Rhea" id="RHEA:11596"/>
        <dbReference type="ChEBI" id="CHEBI:15378"/>
        <dbReference type="ChEBI" id="CHEBI:16526"/>
        <dbReference type="ChEBI" id="CHEBI:57538"/>
        <dbReference type="ChEBI" id="CHEBI:57865"/>
        <dbReference type="EC" id="4.1.1.23"/>
    </reaction>
</comment>
<dbReference type="InterPro" id="IPR018089">
    <property type="entry name" value="OMPdecase_AS"/>
</dbReference>
<comment type="similarity">
    <text evidence="2 7">Belongs to the OMP decarboxylase family. Type 2 subfamily.</text>
</comment>
<dbReference type="CDD" id="cd04725">
    <property type="entry name" value="OMP_decarboxylase_like"/>
    <property type="match status" value="1"/>
</dbReference>
<keyword evidence="4 7" id="KW-0665">Pyrimidine biosynthesis</keyword>
<dbReference type="RefSeq" id="WP_377457620.1">
    <property type="nucleotide sequence ID" value="NZ_JBHLUB010000001.1"/>
</dbReference>
<dbReference type="InterPro" id="IPR011060">
    <property type="entry name" value="RibuloseP-bd_barrel"/>
</dbReference>
<evidence type="ECO:0000313" key="9">
    <source>
        <dbReference type="EMBL" id="MFC0581074.1"/>
    </source>
</evidence>
<evidence type="ECO:0000256" key="6">
    <source>
        <dbReference type="ARBA" id="ARBA00049157"/>
    </source>
</evidence>
<name>A0ABV6P7G8_9MICC</name>
<keyword evidence="10" id="KW-1185">Reference proteome</keyword>
<dbReference type="InterPro" id="IPR013785">
    <property type="entry name" value="Aldolase_TIM"/>
</dbReference>
<reference evidence="9 10" key="1">
    <citation type="submission" date="2024-09" db="EMBL/GenBank/DDBJ databases">
        <authorList>
            <person name="Sun Q."/>
            <person name="Mori K."/>
        </authorList>
    </citation>
    <scope>NUCLEOTIDE SEQUENCE [LARGE SCALE GENOMIC DNA]</scope>
    <source>
        <strain evidence="9 10">NCAIM B.02604</strain>
    </source>
</reference>
<gene>
    <name evidence="7 9" type="primary">pyrF</name>
    <name evidence="9" type="ORF">ACFFFR_01545</name>
</gene>
<sequence length="293" mass="30372">MREFELVPTFGHRLAAAMERYSPLCLGLDPHPSLLKAWGLDDSAAGLSAFAKTVVEAGAGRVGILKPQVALFERFGSAGFAVLEKVIAEAQAAGMLVINDAKRGDIGSTMQAYAEAWLADGSPLAGDALTVSPYLGFESLRPAINLAEQNHRGLFVLALTSNPEGASVQHLGDRDGQGSVAAAIVKAAEDENDYFMSSLIEPAKLGPIGLVVGATVAQQAQALGIDLARSRAALLAPGLGAQGATVADLRSGFGQAYPQVVPNSSRGILKAGPDRQSLIDAITAVTDQLKEQS</sequence>
<dbReference type="EMBL" id="JBHLUB010000001">
    <property type="protein sequence ID" value="MFC0581074.1"/>
    <property type="molecule type" value="Genomic_DNA"/>
</dbReference>